<dbReference type="GO" id="GO:0016787">
    <property type="term" value="F:hydrolase activity"/>
    <property type="evidence" value="ECO:0007669"/>
    <property type="project" value="InterPro"/>
</dbReference>
<comment type="caution">
    <text evidence="3">The sequence shown here is derived from an EMBL/GenBank/DDBJ whole genome shotgun (WGS) entry which is preliminary data.</text>
</comment>
<dbReference type="Proteomes" id="UP000020492">
    <property type="component" value="Unassembled WGS sequence"/>
</dbReference>
<evidence type="ECO:0000313" key="3">
    <source>
        <dbReference type="EMBL" id="EYB69817.1"/>
    </source>
</evidence>
<organism evidence="3 4">
    <name type="scientific">Deinococcus phoenicis</name>
    <dbReference type="NCBI Taxonomy" id="1476583"/>
    <lineage>
        <taxon>Bacteria</taxon>
        <taxon>Thermotogati</taxon>
        <taxon>Deinococcota</taxon>
        <taxon>Deinococci</taxon>
        <taxon>Deinococcales</taxon>
        <taxon>Deinococcaceae</taxon>
        <taxon>Deinococcus</taxon>
    </lineage>
</organism>
<evidence type="ECO:0000259" key="2">
    <source>
        <dbReference type="Pfam" id="PF12695"/>
    </source>
</evidence>
<evidence type="ECO:0000313" key="4">
    <source>
        <dbReference type="Proteomes" id="UP000020492"/>
    </source>
</evidence>
<feature type="domain" description="Alpha/beta hydrolase fold-5" evidence="2">
    <location>
        <begin position="75"/>
        <end position="168"/>
    </location>
</feature>
<dbReference type="AlphaFoldDB" id="A0A016QVA5"/>
<feature type="region of interest" description="Disordered" evidence="1">
    <location>
        <begin position="187"/>
        <end position="209"/>
    </location>
</feature>
<sequence length="209" mass="22058">MRRPSHFRTALVVVLAFLAGGAVGRLSPLVLRPPLVLGQDAAPPGVDAAARSWLEREPQPFIDIRPRNGMADILLILYPGGLVRPQAYEWLGKALAARGVQTVIPVFPLDLAVLGANRAEGLIARFGPGKRVVIAGHSLGGVMAAQYAARHPAQLSGLILLAAYPAENVDLRAAGWTVCPRTPPSRSCPVPSMPFSGGMARKGTTVSRP</sequence>
<dbReference type="STRING" id="1476583.DEIPH_ctg001orf0028"/>
<gene>
    <name evidence="3" type="ORF">DEIPH_ctg001orf0028</name>
</gene>
<name>A0A016QVA5_9DEIO</name>
<keyword evidence="4" id="KW-1185">Reference proteome</keyword>
<dbReference type="InterPro" id="IPR029059">
    <property type="entry name" value="AB_hydrolase_5"/>
</dbReference>
<dbReference type="RefSeq" id="WP_235183125.1">
    <property type="nucleotide sequence ID" value="NZ_JHAC01000001.1"/>
</dbReference>
<dbReference type="PATRIC" id="fig|1476583.3.peg.23"/>
<dbReference type="Gene3D" id="3.40.50.1820">
    <property type="entry name" value="alpha/beta hydrolase"/>
    <property type="match status" value="1"/>
</dbReference>
<accession>A0A016QVA5</accession>
<protein>
    <recommendedName>
        <fullName evidence="2">Alpha/beta hydrolase fold-5 domain-containing protein</fullName>
    </recommendedName>
</protein>
<dbReference type="Pfam" id="PF12695">
    <property type="entry name" value="Abhydrolase_5"/>
    <property type="match status" value="1"/>
</dbReference>
<reference evidence="3 4" key="1">
    <citation type="submission" date="2014-03" db="EMBL/GenBank/DDBJ databases">
        <title>Draft genome sequence of Deinococcus phoenicis 1P10ME.</title>
        <authorList>
            <person name="Stepanov V.G."/>
            <person name="Vaishampayan P."/>
            <person name="Venkateswaran K."/>
            <person name="Fox G.E."/>
        </authorList>
    </citation>
    <scope>NUCLEOTIDE SEQUENCE [LARGE SCALE GENOMIC DNA]</scope>
    <source>
        <strain evidence="3 4">1P10ME</strain>
    </source>
</reference>
<dbReference type="SUPFAM" id="SSF53474">
    <property type="entry name" value="alpha/beta-Hydrolases"/>
    <property type="match status" value="1"/>
</dbReference>
<proteinExistence type="predicted"/>
<evidence type="ECO:0000256" key="1">
    <source>
        <dbReference type="SAM" id="MobiDB-lite"/>
    </source>
</evidence>
<dbReference type="EMBL" id="JHAC01000001">
    <property type="protein sequence ID" value="EYB69817.1"/>
    <property type="molecule type" value="Genomic_DNA"/>
</dbReference>
<dbReference type="InterPro" id="IPR029058">
    <property type="entry name" value="AB_hydrolase_fold"/>
</dbReference>
<dbReference type="eggNOG" id="COG2945">
    <property type="taxonomic scope" value="Bacteria"/>
</dbReference>